<reference evidence="2" key="1">
    <citation type="submission" date="2022-08" db="EMBL/GenBank/DDBJ databases">
        <authorList>
            <person name="Tian L."/>
        </authorList>
    </citation>
    <scope>NUCLEOTIDE SEQUENCE</scope>
    <source>
        <strain evidence="2">CM253</strain>
    </source>
</reference>
<dbReference type="EMBL" id="CP102514">
    <property type="protein sequence ID" value="UUY48346.1"/>
    <property type="molecule type" value="Genomic_DNA"/>
</dbReference>
<keyword evidence="1" id="KW-0472">Membrane</keyword>
<protein>
    <submittedName>
        <fullName evidence="2">Uncharacterized protein</fullName>
    </submittedName>
</protein>
<evidence type="ECO:0000313" key="2">
    <source>
        <dbReference type="EMBL" id="UUY48346.1"/>
    </source>
</evidence>
<feature type="transmembrane region" description="Helical" evidence="1">
    <location>
        <begin position="62"/>
        <end position="84"/>
    </location>
</feature>
<keyword evidence="1" id="KW-1133">Transmembrane helix</keyword>
<dbReference type="RefSeq" id="WP_183067827.1">
    <property type="nucleotide sequence ID" value="NZ_CP102514.1"/>
</dbReference>
<sequence>MTSTCETNNFKEEAVEKRRTHSTDPEAYIRAYADSVERACCEGRSAARARTRVTLAKVPEKLVSVSAMTVLGAVTCAMLVLWGVSTAMALQVGVVSATLYSATNDVRISIVHDNPGWRRRHRFLARLIPRHPAD</sequence>
<proteinExistence type="predicted"/>
<gene>
    <name evidence="2" type="ORF">NRK68_14725</name>
</gene>
<keyword evidence="3" id="KW-1185">Reference proteome</keyword>
<dbReference type="Proteomes" id="UP001057738">
    <property type="component" value="Chromosome"/>
</dbReference>
<keyword evidence="1" id="KW-0812">Transmembrane</keyword>
<accession>A0ABY5PWB7</accession>
<organism evidence="2 3">
    <name type="scientific">Streptomyces yangpuensis</name>
    <dbReference type="NCBI Taxonomy" id="1648182"/>
    <lineage>
        <taxon>Bacteria</taxon>
        <taxon>Bacillati</taxon>
        <taxon>Actinomycetota</taxon>
        <taxon>Actinomycetes</taxon>
        <taxon>Kitasatosporales</taxon>
        <taxon>Streptomycetaceae</taxon>
        <taxon>Streptomyces</taxon>
    </lineage>
</organism>
<evidence type="ECO:0000313" key="3">
    <source>
        <dbReference type="Proteomes" id="UP001057738"/>
    </source>
</evidence>
<name>A0ABY5PWB7_9ACTN</name>
<evidence type="ECO:0000256" key="1">
    <source>
        <dbReference type="SAM" id="Phobius"/>
    </source>
</evidence>
<dbReference type="GeneID" id="95574730"/>